<dbReference type="eggNOG" id="COG0329">
    <property type="taxonomic scope" value="Bacteria"/>
</dbReference>
<protein>
    <submittedName>
        <fullName evidence="5">Dihydrodipicolinate synthetase</fullName>
    </submittedName>
</protein>
<evidence type="ECO:0000256" key="1">
    <source>
        <dbReference type="ARBA" id="ARBA00007592"/>
    </source>
</evidence>
<dbReference type="InterPro" id="IPR006311">
    <property type="entry name" value="TAT_signal"/>
</dbReference>
<evidence type="ECO:0000313" key="5">
    <source>
        <dbReference type="EMBL" id="AEL26164.1"/>
    </source>
</evidence>
<dbReference type="SMART" id="SM01130">
    <property type="entry name" value="DHDPS"/>
    <property type="match status" value="1"/>
</dbReference>
<dbReference type="Pfam" id="PF00701">
    <property type="entry name" value="DHDPS"/>
    <property type="match status" value="1"/>
</dbReference>
<dbReference type="HOGENOM" id="CLU_049343_2_0_10"/>
<dbReference type="SUPFAM" id="SSF51569">
    <property type="entry name" value="Aldolase"/>
    <property type="match status" value="1"/>
</dbReference>
<organism evidence="5 6">
    <name type="scientific">Cyclobacterium marinum (strain ATCC 25205 / DSM 745 / LMG 13164 / NCIMB 1802)</name>
    <name type="common">Flectobacillus marinus</name>
    <dbReference type="NCBI Taxonomy" id="880070"/>
    <lineage>
        <taxon>Bacteria</taxon>
        <taxon>Pseudomonadati</taxon>
        <taxon>Bacteroidota</taxon>
        <taxon>Cytophagia</taxon>
        <taxon>Cytophagales</taxon>
        <taxon>Cyclobacteriaceae</taxon>
        <taxon>Cyclobacterium</taxon>
    </lineage>
</organism>
<feature type="active site" description="Proton donor/acceptor" evidence="4">
    <location>
        <position position="175"/>
    </location>
</feature>
<dbReference type="CDD" id="cd00408">
    <property type="entry name" value="DHDPS-like"/>
    <property type="match status" value="1"/>
</dbReference>
<proteinExistence type="inferred from homology"/>
<sequence length="341" mass="37951">MNFDNDRRKFLGKMALGTMVGLAPWNSLLANSPIKAKAVEKAFIPVMLTPYKADMTVDYKGLKKLTDYYLESGARGLFANCLSSEMYDLSPEERLKVTKTVVKKVNGKFPVVATGSFGNTAAEKAEFTKKIADTGVDAVIMITSHFAEKGESDDVVIKNLEDYLALTGNIPLGTYECPSPYKRILSQPVLNFLLESGRFVYHKDTSEDIDNIKAKLETAKGSKLGLYNAHMGSAAASLRNGGAGLSPIAGNYYPEVIAWLCKYAENSGKKEQVDWLQEKLRDMESRITKNYMISSRYYLNKEGLDLELISRRAKNPLTADQKAVVDQCYAEVQDWKQKLSI</sequence>
<dbReference type="STRING" id="880070.Cycma_2422"/>
<accession>G0J6W6</accession>
<evidence type="ECO:0000256" key="4">
    <source>
        <dbReference type="PIRSR" id="PIRSR001365-1"/>
    </source>
</evidence>
<name>G0J6W6_CYCMS</name>
<dbReference type="PANTHER" id="PTHR12128">
    <property type="entry name" value="DIHYDRODIPICOLINATE SYNTHASE"/>
    <property type="match status" value="1"/>
</dbReference>
<evidence type="ECO:0000256" key="3">
    <source>
        <dbReference type="PIRNR" id="PIRNR001365"/>
    </source>
</evidence>
<dbReference type="OrthoDB" id="9796205at2"/>
<dbReference type="PIRSF" id="PIRSF001365">
    <property type="entry name" value="DHDPS"/>
    <property type="match status" value="1"/>
</dbReference>
<feature type="active site" description="Schiff-base intermediate with substrate" evidence="4">
    <location>
        <position position="203"/>
    </location>
</feature>
<comment type="similarity">
    <text evidence="1 3">Belongs to the DapA family.</text>
</comment>
<evidence type="ECO:0000256" key="2">
    <source>
        <dbReference type="ARBA" id="ARBA00023239"/>
    </source>
</evidence>
<reference evidence="6" key="1">
    <citation type="submission" date="2011-07" db="EMBL/GenBank/DDBJ databases">
        <title>The complete genome of Cyclobacterium marinum DSM 745.</title>
        <authorList>
            <person name="Lucas S."/>
            <person name="Han J."/>
            <person name="Lapidus A."/>
            <person name="Bruce D."/>
            <person name="Goodwin L."/>
            <person name="Pitluck S."/>
            <person name="Peters L."/>
            <person name="Kyrpides N."/>
            <person name="Mavromatis K."/>
            <person name="Ivanova N."/>
            <person name="Ovchinnikova G."/>
            <person name="Chertkov O."/>
            <person name="Detter J.C."/>
            <person name="Tapia R."/>
            <person name="Han C."/>
            <person name="Land M."/>
            <person name="Hauser L."/>
            <person name="Markowitz V."/>
            <person name="Cheng J.-F."/>
            <person name="Hugenholtz P."/>
            <person name="Woyke T."/>
            <person name="Wu D."/>
            <person name="Tindall B."/>
            <person name="Schuetze A."/>
            <person name="Brambilla E."/>
            <person name="Klenk H.-P."/>
            <person name="Eisen J.A."/>
        </authorList>
    </citation>
    <scope>NUCLEOTIDE SEQUENCE [LARGE SCALE GENOMIC DNA]</scope>
    <source>
        <strain evidence="6">ATCC 25205 / DSM 745 / LMG 13164 / NCIMB 1802</strain>
    </source>
</reference>
<dbReference type="GO" id="GO:0008840">
    <property type="term" value="F:4-hydroxy-tetrahydrodipicolinate synthase activity"/>
    <property type="evidence" value="ECO:0007669"/>
    <property type="project" value="TreeGrafter"/>
</dbReference>
<keyword evidence="6" id="KW-1185">Reference proteome</keyword>
<dbReference type="Proteomes" id="UP000001635">
    <property type="component" value="Chromosome"/>
</dbReference>
<dbReference type="Gene3D" id="3.20.20.70">
    <property type="entry name" value="Aldolase class I"/>
    <property type="match status" value="1"/>
</dbReference>
<dbReference type="RefSeq" id="WP_014020457.1">
    <property type="nucleotide sequence ID" value="NC_015914.1"/>
</dbReference>
<dbReference type="KEGG" id="cmr:Cycma_2422"/>
<dbReference type="InterPro" id="IPR002220">
    <property type="entry name" value="DapA-like"/>
</dbReference>
<dbReference type="InterPro" id="IPR013785">
    <property type="entry name" value="Aldolase_TIM"/>
</dbReference>
<dbReference type="PANTHER" id="PTHR12128:SF66">
    <property type="entry name" value="4-HYDROXY-2-OXOGLUTARATE ALDOLASE, MITOCHONDRIAL"/>
    <property type="match status" value="1"/>
</dbReference>
<dbReference type="PROSITE" id="PS51318">
    <property type="entry name" value="TAT"/>
    <property type="match status" value="1"/>
</dbReference>
<dbReference type="EMBL" id="CP002955">
    <property type="protein sequence ID" value="AEL26164.1"/>
    <property type="molecule type" value="Genomic_DNA"/>
</dbReference>
<dbReference type="AlphaFoldDB" id="G0J6W6"/>
<keyword evidence="2 3" id="KW-0456">Lyase</keyword>
<gene>
    <name evidence="5" type="ordered locus">Cycma_2422</name>
</gene>
<evidence type="ECO:0000313" key="6">
    <source>
        <dbReference type="Proteomes" id="UP000001635"/>
    </source>
</evidence>